<keyword evidence="4" id="KW-0479">Metal-binding</keyword>
<evidence type="ECO:0000256" key="8">
    <source>
        <dbReference type="ARBA" id="ARBA00022833"/>
    </source>
</evidence>
<dbReference type="FunFam" id="3.30.160.60:FF:000100">
    <property type="entry name" value="Zinc finger 45-like"/>
    <property type="match status" value="1"/>
</dbReference>
<evidence type="ECO:0000256" key="10">
    <source>
        <dbReference type="ARBA" id="ARBA00023125"/>
    </source>
</evidence>
<evidence type="ECO:0000256" key="7">
    <source>
        <dbReference type="ARBA" id="ARBA00022786"/>
    </source>
</evidence>
<dbReference type="FunFam" id="3.30.160.60:FF:000495">
    <property type="entry name" value="zinc finger protein 668"/>
    <property type="match status" value="1"/>
</dbReference>
<dbReference type="Gene3D" id="3.30.160.60">
    <property type="entry name" value="Classic Zinc Finger"/>
    <property type="match status" value="4"/>
</dbReference>
<dbReference type="SMART" id="SM00355">
    <property type="entry name" value="ZnF_C2H2"/>
    <property type="match status" value="5"/>
</dbReference>
<evidence type="ECO:0000256" key="9">
    <source>
        <dbReference type="ARBA" id="ARBA00023015"/>
    </source>
</evidence>
<evidence type="ECO:0000256" key="11">
    <source>
        <dbReference type="ARBA" id="ARBA00023163"/>
    </source>
</evidence>
<dbReference type="GO" id="GO:0005667">
    <property type="term" value="C:transcription regulator complex"/>
    <property type="evidence" value="ECO:0007669"/>
    <property type="project" value="TreeGrafter"/>
</dbReference>
<organism evidence="16 17">
    <name type="scientific">Phoxinus phoxinus</name>
    <name type="common">Eurasian minnow</name>
    <dbReference type="NCBI Taxonomy" id="58324"/>
    <lineage>
        <taxon>Eukaryota</taxon>
        <taxon>Metazoa</taxon>
        <taxon>Chordata</taxon>
        <taxon>Craniata</taxon>
        <taxon>Vertebrata</taxon>
        <taxon>Euteleostomi</taxon>
        <taxon>Actinopterygii</taxon>
        <taxon>Neopterygii</taxon>
        <taxon>Teleostei</taxon>
        <taxon>Ostariophysi</taxon>
        <taxon>Cypriniformes</taxon>
        <taxon>Leuciscidae</taxon>
        <taxon>Phoxininae</taxon>
        <taxon>Phoxinus</taxon>
    </lineage>
</organism>
<dbReference type="EMBL" id="JAYKXH010000006">
    <property type="protein sequence ID" value="KAK7165987.1"/>
    <property type="molecule type" value="Genomic_DNA"/>
</dbReference>
<evidence type="ECO:0000256" key="1">
    <source>
        <dbReference type="ARBA" id="ARBA00003767"/>
    </source>
</evidence>
<feature type="region of interest" description="Disordered" evidence="14">
    <location>
        <begin position="207"/>
        <end position="247"/>
    </location>
</feature>
<feature type="compositionally biased region" description="Polar residues" evidence="14">
    <location>
        <begin position="112"/>
        <end position="141"/>
    </location>
</feature>
<feature type="region of interest" description="Disordered" evidence="14">
    <location>
        <begin position="112"/>
        <end position="163"/>
    </location>
</feature>
<evidence type="ECO:0000256" key="5">
    <source>
        <dbReference type="ARBA" id="ARBA00022737"/>
    </source>
</evidence>
<evidence type="ECO:0000313" key="16">
    <source>
        <dbReference type="EMBL" id="KAK7165987.1"/>
    </source>
</evidence>
<evidence type="ECO:0000313" key="17">
    <source>
        <dbReference type="Proteomes" id="UP001364617"/>
    </source>
</evidence>
<keyword evidence="8" id="KW-0862">Zinc</keyword>
<dbReference type="Proteomes" id="UP001364617">
    <property type="component" value="Unassembled WGS sequence"/>
</dbReference>
<dbReference type="AlphaFoldDB" id="A0AAN9D7Q9"/>
<dbReference type="Pfam" id="PF00096">
    <property type="entry name" value="zf-C2H2"/>
    <property type="match status" value="3"/>
</dbReference>
<dbReference type="PROSITE" id="PS00028">
    <property type="entry name" value="ZINC_FINGER_C2H2_1"/>
    <property type="match status" value="5"/>
</dbReference>
<keyword evidence="5" id="KW-0677">Repeat</keyword>
<dbReference type="GO" id="GO:0000785">
    <property type="term" value="C:chromatin"/>
    <property type="evidence" value="ECO:0007669"/>
    <property type="project" value="TreeGrafter"/>
</dbReference>
<dbReference type="GO" id="GO:0000978">
    <property type="term" value="F:RNA polymerase II cis-regulatory region sequence-specific DNA binding"/>
    <property type="evidence" value="ECO:0007669"/>
    <property type="project" value="TreeGrafter"/>
</dbReference>
<feature type="region of interest" description="Disordered" evidence="14">
    <location>
        <begin position="72"/>
        <end position="94"/>
    </location>
</feature>
<keyword evidence="12" id="KW-0539">Nucleus</keyword>
<comment type="caution">
    <text evidence="16">The sequence shown here is derived from an EMBL/GenBank/DDBJ whole genome shotgun (WGS) entry which is preliminary data.</text>
</comment>
<dbReference type="FunFam" id="3.30.160.60:FF:000446">
    <property type="entry name" value="Zinc finger protein"/>
    <property type="match status" value="1"/>
</dbReference>
<keyword evidence="7" id="KW-0833">Ubl conjugation pathway</keyword>
<keyword evidence="11" id="KW-0804">Transcription</keyword>
<accession>A0AAN9D7Q9</accession>
<comment type="pathway">
    <text evidence="3">Protein modification; protein ubiquitination.</text>
</comment>
<evidence type="ECO:0000256" key="12">
    <source>
        <dbReference type="ARBA" id="ARBA00023242"/>
    </source>
</evidence>
<feature type="domain" description="C2H2-type" evidence="15">
    <location>
        <begin position="457"/>
        <end position="484"/>
    </location>
</feature>
<evidence type="ECO:0000256" key="13">
    <source>
        <dbReference type="PROSITE-ProRule" id="PRU00042"/>
    </source>
</evidence>
<gene>
    <name evidence="16" type="ORF">R3I93_005927</name>
</gene>
<evidence type="ECO:0000259" key="15">
    <source>
        <dbReference type="PROSITE" id="PS50157"/>
    </source>
</evidence>
<feature type="domain" description="C2H2-type" evidence="15">
    <location>
        <begin position="401"/>
        <end position="428"/>
    </location>
</feature>
<dbReference type="InterPro" id="IPR036236">
    <property type="entry name" value="Znf_C2H2_sf"/>
</dbReference>
<sequence>MSETLFLTFQSQLSVVMETVLKSAMFEITRLVEDSFLEEVGHRKQEVEVLKRRLQLSESKLREREREWERGRKTRCSDCGRTGDSSSRDVSQPVVETVRGSNAICLGLSLRDQSTNHPPLTEEMWSTRQRLESNKQTTTNSHSKEKNDVHRHSAKEIITPNCSAPIPQDFLQRLLGNSAIQSESTSVFKAKGNDLDQSEKDFTLDKEMDSNHSRVIQSPSAQDEHEDLPSSSPNDRVKSETELDLLPVKEEEEMVPVWDSVNRDDGCHAEMSDPSQGELRGSCDQEEIQVESFPGLNSLDIPDGTSFFTPYSVNTLAHQGIRAQYNHLCTTELMLSSVPERSNSFVKPENEQSYPGSESSIRYSHNDVCPGEKTVSHAQYPKCFSQDKHGTPEQIHDESPHHCLQCGKMFARACDLKAHAQIHKGKKPLSCSLCEQTFAYNFELKVHQRNHSGERPHVCPHCGKAFARMSNFRQHQNIHTREKLFSCTQCGMRFNRATNLRVHIRRHSHAGKSCNCPYCGKSYLNPRQMKTHLLKAHGRGGK</sequence>
<dbReference type="GO" id="GO:0000981">
    <property type="term" value="F:DNA-binding transcription factor activity, RNA polymerase II-specific"/>
    <property type="evidence" value="ECO:0007669"/>
    <property type="project" value="TreeGrafter"/>
</dbReference>
<evidence type="ECO:0000256" key="14">
    <source>
        <dbReference type="SAM" id="MobiDB-lite"/>
    </source>
</evidence>
<keyword evidence="6 13" id="KW-0863">Zinc-finger</keyword>
<evidence type="ECO:0000256" key="2">
    <source>
        <dbReference type="ARBA" id="ARBA00004123"/>
    </source>
</evidence>
<comment type="function">
    <text evidence="1">May be involved in transcriptional regulation.</text>
</comment>
<dbReference type="FunFam" id="3.30.160.60:FF:000097">
    <property type="entry name" value="Zinc finger protein"/>
    <property type="match status" value="1"/>
</dbReference>
<dbReference type="InterPro" id="IPR013087">
    <property type="entry name" value="Znf_C2H2_type"/>
</dbReference>
<evidence type="ECO:0000256" key="4">
    <source>
        <dbReference type="ARBA" id="ARBA00022723"/>
    </source>
</evidence>
<dbReference type="PROSITE" id="PS50157">
    <property type="entry name" value="ZINC_FINGER_C2H2_2"/>
    <property type="match status" value="4"/>
</dbReference>
<keyword evidence="9" id="KW-0805">Transcription regulation</keyword>
<dbReference type="SUPFAM" id="SSF57667">
    <property type="entry name" value="beta-beta-alpha zinc fingers"/>
    <property type="match status" value="3"/>
</dbReference>
<reference evidence="16 17" key="1">
    <citation type="submission" date="2024-02" db="EMBL/GenBank/DDBJ databases">
        <title>Chromosome-level genome assembly of the Eurasian Minnow (Phoxinus phoxinus).</title>
        <authorList>
            <person name="Oriowo T.O."/>
            <person name="Martin S."/>
            <person name="Stange M."/>
            <person name="Chrysostomakis Y."/>
            <person name="Brown T."/>
            <person name="Winkler S."/>
            <person name="Kukowka S."/>
            <person name="Myers E.W."/>
            <person name="Bohne A."/>
        </authorList>
    </citation>
    <scope>NUCLEOTIDE SEQUENCE [LARGE SCALE GENOMIC DNA]</scope>
    <source>
        <strain evidence="16">ZFMK-TIS-60720</strain>
        <tissue evidence="16">Whole Organism</tissue>
    </source>
</reference>
<evidence type="ECO:0000256" key="3">
    <source>
        <dbReference type="ARBA" id="ARBA00004906"/>
    </source>
</evidence>
<keyword evidence="17" id="KW-1185">Reference proteome</keyword>
<comment type="subcellular location">
    <subcellularLocation>
        <location evidence="2">Nucleus</location>
    </subcellularLocation>
</comment>
<dbReference type="GO" id="GO:0008270">
    <property type="term" value="F:zinc ion binding"/>
    <property type="evidence" value="ECO:0007669"/>
    <property type="project" value="UniProtKB-KW"/>
</dbReference>
<feature type="domain" description="C2H2-type" evidence="15">
    <location>
        <begin position="485"/>
        <end position="514"/>
    </location>
</feature>
<evidence type="ECO:0000256" key="6">
    <source>
        <dbReference type="ARBA" id="ARBA00022771"/>
    </source>
</evidence>
<proteinExistence type="predicted"/>
<feature type="domain" description="C2H2-type" evidence="15">
    <location>
        <begin position="429"/>
        <end position="456"/>
    </location>
</feature>
<dbReference type="PANTHER" id="PTHR14003:SF19">
    <property type="entry name" value="YY2 TRANSCRIPTION FACTOR"/>
    <property type="match status" value="1"/>
</dbReference>
<dbReference type="PANTHER" id="PTHR14003">
    <property type="entry name" value="TRANSCRIPTIONAL REPRESSOR PROTEIN YY"/>
    <property type="match status" value="1"/>
</dbReference>
<feature type="compositionally biased region" description="Basic and acidic residues" evidence="14">
    <location>
        <begin position="142"/>
        <end position="155"/>
    </location>
</feature>
<name>A0AAN9D7Q9_9TELE</name>
<protein>
    <recommendedName>
        <fullName evidence="15">C2H2-type domain-containing protein</fullName>
    </recommendedName>
</protein>
<dbReference type="GO" id="GO:0031519">
    <property type="term" value="C:PcG protein complex"/>
    <property type="evidence" value="ECO:0007669"/>
    <property type="project" value="TreeGrafter"/>
</dbReference>
<keyword evidence="10" id="KW-0238">DNA-binding</keyword>